<dbReference type="PANTHER" id="PTHR45453:SF3">
    <property type="entry name" value="HISTIDINE KINASE"/>
    <property type="match status" value="1"/>
</dbReference>
<name>A0A1M5KMA7_9FIRM</name>
<dbReference type="InterPro" id="IPR003594">
    <property type="entry name" value="HATPase_dom"/>
</dbReference>
<dbReference type="OrthoDB" id="9762826at2"/>
<dbReference type="SMART" id="SM00388">
    <property type="entry name" value="HisKA"/>
    <property type="match status" value="1"/>
</dbReference>
<keyword evidence="11" id="KW-1185">Reference proteome</keyword>
<dbReference type="InterPro" id="IPR003661">
    <property type="entry name" value="HisK_dim/P_dom"/>
</dbReference>
<dbReference type="Pfam" id="PF02518">
    <property type="entry name" value="HATPase_c"/>
    <property type="match status" value="1"/>
</dbReference>
<keyword evidence="7" id="KW-0902">Two-component regulatory system</keyword>
<keyword evidence="8" id="KW-0472">Membrane</keyword>
<dbReference type="PANTHER" id="PTHR45453">
    <property type="entry name" value="PHOSPHATE REGULON SENSOR PROTEIN PHOR"/>
    <property type="match status" value="1"/>
</dbReference>
<dbReference type="Gene3D" id="3.30.565.10">
    <property type="entry name" value="Histidine kinase-like ATPase, C-terminal domain"/>
    <property type="match status" value="1"/>
</dbReference>
<evidence type="ECO:0000256" key="8">
    <source>
        <dbReference type="SAM" id="Phobius"/>
    </source>
</evidence>
<dbReference type="EC" id="2.7.13.3" evidence="3"/>
<evidence type="ECO:0000256" key="2">
    <source>
        <dbReference type="ARBA" id="ARBA00004370"/>
    </source>
</evidence>
<evidence type="ECO:0000256" key="3">
    <source>
        <dbReference type="ARBA" id="ARBA00012438"/>
    </source>
</evidence>
<dbReference type="CDD" id="cd00082">
    <property type="entry name" value="HisKA"/>
    <property type="match status" value="1"/>
</dbReference>
<feature type="domain" description="Histidine kinase" evidence="9">
    <location>
        <begin position="202"/>
        <end position="425"/>
    </location>
</feature>
<dbReference type="EMBL" id="FQWX01000003">
    <property type="protein sequence ID" value="SHG53846.1"/>
    <property type="molecule type" value="Genomic_DNA"/>
</dbReference>
<protein>
    <recommendedName>
        <fullName evidence="3">histidine kinase</fullName>
        <ecNumber evidence="3">2.7.13.3</ecNumber>
    </recommendedName>
</protein>
<dbReference type="GO" id="GO:0004721">
    <property type="term" value="F:phosphoprotein phosphatase activity"/>
    <property type="evidence" value="ECO:0007669"/>
    <property type="project" value="TreeGrafter"/>
</dbReference>
<dbReference type="InterPro" id="IPR004358">
    <property type="entry name" value="Sig_transdc_His_kin-like_C"/>
</dbReference>
<dbReference type="SUPFAM" id="SSF47384">
    <property type="entry name" value="Homodimeric domain of signal transducing histidine kinase"/>
    <property type="match status" value="1"/>
</dbReference>
<evidence type="ECO:0000256" key="6">
    <source>
        <dbReference type="ARBA" id="ARBA00022777"/>
    </source>
</evidence>
<gene>
    <name evidence="10" type="ORF">SAMN04488530_10335</name>
</gene>
<dbReference type="PRINTS" id="PR00344">
    <property type="entry name" value="BCTRLSENSOR"/>
</dbReference>
<dbReference type="SUPFAM" id="SSF55874">
    <property type="entry name" value="ATPase domain of HSP90 chaperone/DNA topoisomerase II/histidine kinase"/>
    <property type="match status" value="1"/>
</dbReference>
<dbReference type="SMART" id="SM00387">
    <property type="entry name" value="HATPase_c"/>
    <property type="match status" value="1"/>
</dbReference>
<comment type="catalytic activity">
    <reaction evidence="1">
        <text>ATP + protein L-histidine = ADP + protein N-phospho-L-histidine.</text>
        <dbReference type="EC" id="2.7.13.3"/>
    </reaction>
</comment>
<reference evidence="11" key="1">
    <citation type="submission" date="2016-11" db="EMBL/GenBank/DDBJ databases">
        <authorList>
            <person name="Varghese N."/>
            <person name="Submissions S."/>
        </authorList>
    </citation>
    <scope>NUCLEOTIDE SEQUENCE [LARGE SCALE GENOMIC DNA]</scope>
    <source>
        <strain evidence="11">DSM 2635</strain>
    </source>
</reference>
<dbReference type="STRING" id="1121321.SAMN04488530_10335"/>
<dbReference type="GO" id="GO:0016036">
    <property type="term" value="P:cellular response to phosphate starvation"/>
    <property type="evidence" value="ECO:0007669"/>
    <property type="project" value="TreeGrafter"/>
</dbReference>
<keyword evidence="5" id="KW-0808">Transferase</keyword>
<dbReference type="RefSeq" id="WP_073123799.1">
    <property type="nucleotide sequence ID" value="NZ_BAABCH010000085.1"/>
</dbReference>
<keyword evidence="8" id="KW-1133">Transmembrane helix</keyword>
<keyword evidence="6 10" id="KW-0418">Kinase</keyword>
<dbReference type="PROSITE" id="PS50109">
    <property type="entry name" value="HIS_KIN"/>
    <property type="match status" value="1"/>
</dbReference>
<sequence>MKRIFSHWEKLNIKYKLFSITTTLLLALAMIIYSFLYFLLPSYYHEYKIKLLEENVRSLIDRSVHYDTETLEERLYYMAKDHNLAILLRNSEGKFIYGKNEVLLLKYRRYMLDNSDDEYRVSVLLYVKDSVYPYKLDIIMPLQPIDEATSIIRTLIPFMIIVAILIAVIGAYIYSNTITKPLIDIIESEREEENRRKDFVATISHELKTPITIISGQIEGMIYNIGKYKDRDLYLKKSYECTQELRDLVDEMMEVYRADMVGKDLNLSKVDLSKLLYKLAQRQIFLVDEKNIKMNLEIEENLVVEADRDKITKVINNIINNAIKYSPEGETVTVRLYRKLNSKKYRKNISSKIFLEVQNTGVNIESKYLDEIFNPFYRVEKSRSRKTGGSGLGLYIVKQILESHNFGYSIKNKDNSVLFTIEFKK</sequence>
<dbReference type="GO" id="GO:0005886">
    <property type="term" value="C:plasma membrane"/>
    <property type="evidence" value="ECO:0007669"/>
    <property type="project" value="TreeGrafter"/>
</dbReference>
<keyword evidence="8" id="KW-0812">Transmembrane</keyword>
<proteinExistence type="predicted"/>
<dbReference type="Gene3D" id="1.10.287.130">
    <property type="match status" value="1"/>
</dbReference>
<dbReference type="FunFam" id="3.30.565.10:FF:000006">
    <property type="entry name" value="Sensor histidine kinase WalK"/>
    <property type="match status" value="1"/>
</dbReference>
<dbReference type="InterPro" id="IPR036890">
    <property type="entry name" value="HATPase_C_sf"/>
</dbReference>
<evidence type="ECO:0000256" key="1">
    <source>
        <dbReference type="ARBA" id="ARBA00000085"/>
    </source>
</evidence>
<evidence type="ECO:0000259" key="9">
    <source>
        <dbReference type="PROSITE" id="PS50109"/>
    </source>
</evidence>
<feature type="transmembrane region" description="Helical" evidence="8">
    <location>
        <begin position="155"/>
        <end position="174"/>
    </location>
</feature>
<dbReference type="Proteomes" id="UP000243255">
    <property type="component" value="Unassembled WGS sequence"/>
</dbReference>
<dbReference type="AlphaFoldDB" id="A0A1M5KMA7"/>
<organism evidence="10 11">
    <name type="scientific">Asaccharospora irregularis DSM 2635</name>
    <dbReference type="NCBI Taxonomy" id="1121321"/>
    <lineage>
        <taxon>Bacteria</taxon>
        <taxon>Bacillati</taxon>
        <taxon>Bacillota</taxon>
        <taxon>Clostridia</taxon>
        <taxon>Peptostreptococcales</taxon>
        <taxon>Peptostreptococcaceae</taxon>
        <taxon>Asaccharospora</taxon>
    </lineage>
</organism>
<evidence type="ECO:0000256" key="4">
    <source>
        <dbReference type="ARBA" id="ARBA00022553"/>
    </source>
</evidence>
<dbReference type="Pfam" id="PF00512">
    <property type="entry name" value="HisKA"/>
    <property type="match status" value="1"/>
</dbReference>
<dbReference type="InterPro" id="IPR050351">
    <property type="entry name" value="BphY/WalK/GraS-like"/>
</dbReference>
<dbReference type="InterPro" id="IPR005467">
    <property type="entry name" value="His_kinase_dom"/>
</dbReference>
<evidence type="ECO:0000313" key="10">
    <source>
        <dbReference type="EMBL" id="SHG53846.1"/>
    </source>
</evidence>
<dbReference type="InterPro" id="IPR036097">
    <property type="entry name" value="HisK_dim/P_sf"/>
</dbReference>
<keyword evidence="4" id="KW-0597">Phosphoprotein</keyword>
<evidence type="ECO:0000313" key="11">
    <source>
        <dbReference type="Proteomes" id="UP000243255"/>
    </source>
</evidence>
<comment type="subcellular location">
    <subcellularLocation>
        <location evidence="2">Membrane</location>
    </subcellularLocation>
</comment>
<evidence type="ECO:0000256" key="7">
    <source>
        <dbReference type="ARBA" id="ARBA00023012"/>
    </source>
</evidence>
<feature type="transmembrane region" description="Helical" evidence="8">
    <location>
        <begin position="20"/>
        <end position="40"/>
    </location>
</feature>
<evidence type="ECO:0000256" key="5">
    <source>
        <dbReference type="ARBA" id="ARBA00022679"/>
    </source>
</evidence>
<accession>A0A1M5KMA7</accession>
<dbReference type="GO" id="GO:0000155">
    <property type="term" value="F:phosphorelay sensor kinase activity"/>
    <property type="evidence" value="ECO:0007669"/>
    <property type="project" value="InterPro"/>
</dbReference>